<dbReference type="EMBL" id="BLAE01000018">
    <property type="protein sequence ID" value="GES09937.1"/>
    <property type="molecule type" value="Genomic_DNA"/>
</dbReference>
<gene>
    <name evidence="1" type="ORF">Amac_035330</name>
</gene>
<dbReference type="Proteomes" id="UP000331127">
    <property type="component" value="Unassembled WGS sequence"/>
</dbReference>
<comment type="caution">
    <text evidence="1">The sequence shown here is derived from an EMBL/GenBank/DDBJ whole genome shotgun (WGS) entry which is preliminary data.</text>
</comment>
<name>A0A5M3WKY6_9ACTN</name>
<evidence type="ECO:0000313" key="1">
    <source>
        <dbReference type="EMBL" id="GES09937.1"/>
    </source>
</evidence>
<keyword evidence="2" id="KW-1185">Reference proteome</keyword>
<proteinExistence type="predicted"/>
<evidence type="ECO:0000313" key="2">
    <source>
        <dbReference type="Proteomes" id="UP000331127"/>
    </source>
</evidence>
<organism evidence="1 2">
    <name type="scientific">Acrocarpospora macrocephala</name>
    <dbReference type="NCBI Taxonomy" id="150177"/>
    <lineage>
        <taxon>Bacteria</taxon>
        <taxon>Bacillati</taxon>
        <taxon>Actinomycetota</taxon>
        <taxon>Actinomycetes</taxon>
        <taxon>Streptosporangiales</taxon>
        <taxon>Streptosporangiaceae</taxon>
        <taxon>Acrocarpospora</taxon>
    </lineage>
</organism>
<accession>A0A5M3WKY6</accession>
<reference evidence="1 2" key="1">
    <citation type="submission" date="2019-10" db="EMBL/GenBank/DDBJ databases">
        <title>Whole genome shotgun sequence of Acrocarpospora macrocephala NBRC 16266.</title>
        <authorList>
            <person name="Ichikawa N."/>
            <person name="Kimura A."/>
            <person name="Kitahashi Y."/>
            <person name="Komaki H."/>
            <person name="Oguchi A."/>
        </authorList>
    </citation>
    <scope>NUCLEOTIDE SEQUENCE [LARGE SCALE GENOMIC DNA]</scope>
    <source>
        <strain evidence="1 2">NBRC 16266</strain>
    </source>
</reference>
<protein>
    <submittedName>
        <fullName evidence="1">Uncharacterized protein</fullName>
    </submittedName>
</protein>
<dbReference type="AlphaFoldDB" id="A0A5M3WKY6"/>
<sequence length="63" mass="7228">MHCLWRRLRLPRIIRDLRENSSEDTVAARMAELGSTARVRPKPRFADLPESVGGGDRCHMLRA</sequence>